<dbReference type="Pfam" id="PF00534">
    <property type="entry name" value="Glycos_transf_1"/>
    <property type="match status" value="1"/>
</dbReference>
<evidence type="ECO:0000313" key="3">
    <source>
        <dbReference type="Proteomes" id="UP000236434"/>
    </source>
</evidence>
<dbReference type="AlphaFoldDB" id="A0A2K1P436"/>
<dbReference type="SUPFAM" id="SSF53756">
    <property type="entry name" value="UDP-Glycosyltransferase/glycogen phosphorylase"/>
    <property type="match status" value="1"/>
</dbReference>
<dbReference type="CDD" id="cd03801">
    <property type="entry name" value="GT4_PimA-like"/>
    <property type="match status" value="1"/>
</dbReference>
<proteinExistence type="predicted"/>
<dbReference type="InterPro" id="IPR001296">
    <property type="entry name" value="Glyco_trans_1"/>
</dbReference>
<accession>A0A2K1P436</accession>
<dbReference type="Gene3D" id="3.40.50.2000">
    <property type="entry name" value="Glycogen Phosphorylase B"/>
    <property type="match status" value="1"/>
</dbReference>
<sequence>MEIGLIHYRVGETDGVSLEMVKWKQVLRNMNIKTYLVAGDMGSSPGFKIPYIAYTDKRSNILKQKSFVNLNSWDETKFKKEMNRYIEDIYNQLYEMMDLDVMIVNNIFSLAHNPAAAVAIYRFCKDNGIKMIGHHHDFHWERDFYKNPTNDYIKDILEEYFPPKDISHVVINSLAQEELKNKKGVDSLVIPNVFDFNQKRWEIDDYNIKIYDRLNISQNDLIFLQATRIVRRKAIELAIDTVSEVKKDLKKYIGKTTFNGKKITQHTNVFLVLPGLSEESDYVEVLKEYASQKDVELKLAFSISDDIRHEEDEIFSLWDFYAIADFITYPSILEGFGNQFLEAVFSKTPVLMFEYPVYKKDIAPLGFEVVSLGSKAEYERGMYRVNQNEIIKAKEEIFKILFDTQRASKIVQKNFELGKKYFSYETLAKKLKNLLVEKAEVRGERAL</sequence>
<gene>
    <name evidence="2" type="ORF">X929_01915</name>
</gene>
<dbReference type="RefSeq" id="WP_169924911.1">
    <property type="nucleotide sequence ID" value="NZ_AZRL01000004.1"/>
</dbReference>
<name>A0A2K1P436_9BACT</name>
<dbReference type="PANTHER" id="PTHR12526:SF628">
    <property type="entry name" value="MANNOSYLGLUCOSYLGLYCERATE SYNTHASE"/>
    <property type="match status" value="1"/>
</dbReference>
<feature type="domain" description="Glycosyl transferase family 1" evidence="1">
    <location>
        <begin position="213"/>
        <end position="359"/>
    </location>
</feature>
<evidence type="ECO:0000259" key="1">
    <source>
        <dbReference type="Pfam" id="PF00534"/>
    </source>
</evidence>
<reference evidence="2 3" key="1">
    <citation type="submission" date="2013-12" db="EMBL/GenBank/DDBJ databases">
        <title>Comparative genomics of Petrotoga isolates.</title>
        <authorList>
            <person name="Nesbo C.L."/>
            <person name="Charchuk R."/>
            <person name="Chow K."/>
        </authorList>
    </citation>
    <scope>NUCLEOTIDE SEQUENCE [LARGE SCALE GENOMIC DNA]</scope>
    <source>
        <strain evidence="2 3">DSM 13574</strain>
    </source>
</reference>
<keyword evidence="2" id="KW-0808">Transferase</keyword>
<dbReference type="EMBL" id="AZRL01000004">
    <property type="protein sequence ID" value="PNR97545.1"/>
    <property type="molecule type" value="Genomic_DNA"/>
</dbReference>
<organism evidence="2 3">
    <name type="scientific">Petrotoga olearia DSM 13574</name>
    <dbReference type="NCBI Taxonomy" id="1122955"/>
    <lineage>
        <taxon>Bacteria</taxon>
        <taxon>Thermotogati</taxon>
        <taxon>Thermotogota</taxon>
        <taxon>Thermotogae</taxon>
        <taxon>Petrotogales</taxon>
        <taxon>Petrotogaceae</taxon>
        <taxon>Petrotoga</taxon>
    </lineage>
</organism>
<dbReference type="PANTHER" id="PTHR12526">
    <property type="entry name" value="GLYCOSYLTRANSFERASE"/>
    <property type="match status" value="1"/>
</dbReference>
<protein>
    <submittedName>
        <fullName evidence="2">Glycosyl transferase family 1</fullName>
    </submittedName>
</protein>
<evidence type="ECO:0000313" key="2">
    <source>
        <dbReference type="EMBL" id="PNR97545.1"/>
    </source>
</evidence>
<dbReference type="GO" id="GO:0016757">
    <property type="term" value="F:glycosyltransferase activity"/>
    <property type="evidence" value="ECO:0007669"/>
    <property type="project" value="InterPro"/>
</dbReference>
<dbReference type="Proteomes" id="UP000236434">
    <property type="component" value="Unassembled WGS sequence"/>
</dbReference>
<comment type="caution">
    <text evidence="2">The sequence shown here is derived from an EMBL/GenBank/DDBJ whole genome shotgun (WGS) entry which is preliminary data.</text>
</comment>